<keyword evidence="2" id="KW-1185">Reference proteome</keyword>
<proteinExistence type="predicted"/>
<protein>
    <submittedName>
        <fullName evidence="1">Uncharacterized protein</fullName>
    </submittedName>
</protein>
<evidence type="ECO:0000313" key="2">
    <source>
        <dbReference type="Proteomes" id="UP000807353"/>
    </source>
</evidence>
<comment type="caution">
    <text evidence="1">The sequence shown here is derived from an EMBL/GenBank/DDBJ whole genome shotgun (WGS) entry which is preliminary data.</text>
</comment>
<organism evidence="1 2">
    <name type="scientific">Collybia nuda</name>
    <dbReference type="NCBI Taxonomy" id="64659"/>
    <lineage>
        <taxon>Eukaryota</taxon>
        <taxon>Fungi</taxon>
        <taxon>Dikarya</taxon>
        <taxon>Basidiomycota</taxon>
        <taxon>Agaricomycotina</taxon>
        <taxon>Agaricomycetes</taxon>
        <taxon>Agaricomycetidae</taxon>
        <taxon>Agaricales</taxon>
        <taxon>Tricholomatineae</taxon>
        <taxon>Clitocybaceae</taxon>
        <taxon>Collybia</taxon>
    </lineage>
</organism>
<evidence type="ECO:0000313" key="1">
    <source>
        <dbReference type="EMBL" id="KAF9461166.1"/>
    </source>
</evidence>
<dbReference type="OrthoDB" id="5366606at2759"/>
<gene>
    <name evidence="1" type="ORF">BDZ94DRAFT_1264434</name>
</gene>
<accession>A0A9P6CCX3</accession>
<sequence length="148" mass="15528">MAPSEYSLRLQRGIVGGFAPPTPDAIHTLTKVPENPNILIASAVRPEGTPELQSATAKSLQAAQTVTEALVDELHAILKVLPTEVPPGSEDIYGLNTSIAWGSDDLEWCNGGPQGCGGGTSAVQPTEEEKAKFRRAVEIVDELVGKAA</sequence>
<dbReference type="Proteomes" id="UP000807353">
    <property type="component" value="Unassembled WGS sequence"/>
</dbReference>
<dbReference type="AlphaFoldDB" id="A0A9P6CCX3"/>
<dbReference type="EMBL" id="MU150288">
    <property type="protein sequence ID" value="KAF9461166.1"/>
    <property type="molecule type" value="Genomic_DNA"/>
</dbReference>
<name>A0A9P6CCX3_9AGAR</name>
<reference evidence="1" key="1">
    <citation type="submission" date="2020-11" db="EMBL/GenBank/DDBJ databases">
        <authorList>
            <consortium name="DOE Joint Genome Institute"/>
            <person name="Ahrendt S."/>
            <person name="Riley R."/>
            <person name="Andreopoulos W."/>
            <person name="Labutti K."/>
            <person name="Pangilinan J."/>
            <person name="Ruiz-Duenas F.J."/>
            <person name="Barrasa J.M."/>
            <person name="Sanchez-Garcia M."/>
            <person name="Camarero S."/>
            <person name="Miyauchi S."/>
            <person name="Serrano A."/>
            <person name="Linde D."/>
            <person name="Babiker R."/>
            <person name="Drula E."/>
            <person name="Ayuso-Fernandez I."/>
            <person name="Pacheco R."/>
            <person name="Padilla G."/>
            <person name="Ferreira P."/>
            <person name="Barriuso J."/>
            <person name="Kellner H."/>
            <person name="Castanera R."/>
            <person name="Alfaro M."/>
            <person name="Ramirez L."/>
            <person name="Pisabarro A.G."/>
            <person name="Kuo A."/>
            <person name="Tritt A."/>
            <person name="Lipzen A."/>
            <person name="He G."/>
            <person name="Yan M."/>
            <person name="Ng V."/>
            <person name="Cullen D."/>
            <person name="Martin F."/>
            <person name="Rosso M.-N."/>
            <person name="Henrissat B."/>
            <person name="Hibbett D."/>
            <person name="Martinez A.T."/>
            <person name="Grigoriev I.V."/>
        </authorList>
    </citation>
    <scope>NUCLEOTIDE SEQUENCE</scope>
    <source>
        <strain evidence="1">CBS 247.69</strain>
    </source>
</reference>